<feature type="transmembrane region" description="Helical" evidence="8">
    <location>
        <begin position="240"/>
        <end position="261"/>
    </location>
</feature>
<keyword evidence="3 8" id="KW-0812">Transmembrane</keyword>
<dbReference type="PRINTS" id="PR00303">
    <property type="entry name" value="SECYTRNLCASE"/>
</dbReference>
<dbReference type="Pfam" id="PF00344">
    <property type="entry name" value="SecY"/>
    <property type="match status" value="1"/>
</dbReference>
<comment type="caution">
    <text evidence="10">The sequence shown here is derived from an EMBL/GenBank/DDBJ whole genome shotgun (WGS) entry which is preliminary data.</text>
</comment>
<keyword evidence="4 8" id="KW-0653">Protein transport</keyword>
<dbReference type="NCBIfam" id="NF009082">
    <property type="entry name" value="PRK12417.1"/>
    <property type="match status" value="1"/>
</dbReference>
<accession>A0A974QMK3</accession>
<keyword evidence="6 8" id="KW-0811">Translocation</keyword>
<dbReference type="InterPro" id="IPR002208">
    <property type="entry name" value="SecY/SEC61-alpha"/>
</dbReference>
<dbReference type="EMBL" id="PZHX01000022">
    <property type="protein sequence ID" value="PTK29716.1"/>
    <property type="molecule type" value="Genomic_DNA"/>
</dbReference>
<evidence type="ECO:0000256" key="3">
    <source>
        <dbReference type="ARBA" id="ARBA00022692"/>
    </source>
</evidence>
<feature type="transmembrane region" description="Helical" evidence="8">
    <location>
        <begin position="362"/>
        <end position="382"/>
    </location>
</feature>
<dbReference type="GO" id="GO:0006605">
    <property type="term" value="P:protein targeting"/>
    <property type="evidence" value="ECO:0007669"/>
    <property type="project" value="UniProtKB-UniRule"/>
</dbReference>
<dbReference type="GO" id="GO:0065002">
    <property type="term" value="P:intracellular protein transmembrane transport"/>
    <property type="evidence" value="ECO:0007669"/>
    <property type="project" value="UniProtKB-UniRule"/>
</dbReference>
<feature type="transmembrane region" description="Helical" evidence="8">
    <location>
        <begin position="154"/>
        <end position="172"/>
    </location>
</feature>
<keyword evidence="5 8" id="KW-1133">Transmembrane helix</keyword>
<sequence>MFKEQEYKVLYKRIIFTCFILVIYIFGSHISIVSSNSFHSGNDSFFKLAISNVGGDLTNLNIFSLGLGPWLTSLILIMLLSYRNIDKITKQTRAEKHYKERILTLLFAGFQSYYVINTYINNNFIKDNNIILLMLTLITGAMLLVWLADQNITYGIAGPMPIVLISLIKSLFNNQHFESIHINPLLIILTIIALIIALLLLLFIELTEYRLSYRDFMNNSNKKSPTYLAWKLNPAGSISIMMSLSVFVLLNNLIHLIGAIFGKHLNLYFLSFSNPIGITSYFVIQIILNYVLSRFLINTKRKADEFLRNGNYFDTIYPGKDTERFLNRKARKVCWIGAIVVALILAFPMYLTLLAPGFSKEIYFSVQLIILVYISINIGETIRTYLYFDRYKEILNKYW</sequence>
<evidence type="ECO:0000256" key="4">
    <source>
        <dbReference type="ARBA" id="ARBA00022927"/>
    </source>
</evidence>
<evidence type="ECO:0000256" key="1">
    <source>
        <dbReference type="ARBA" id="ARBA00022448"/>
    </source>
</evidence>
<reference evidence="10 11" key="1">
    <citation type="journal article" date="2016" name="Front. Microbiol.">
        <title>Comprehensive Phylogenetic Analysis of Bovine Non-aureus Staphylococci Species Based on Whole-Genome Sequencing.</title>
        <authorList>
            <person name="Naushad S."/>
            <person name="Barkema H.W."/>
            <person name="Luby C."/>
            <person name="Condas L.A."/>
            <person name="Nobrega D.B."/>
            <person name="Carson D.A."/>
            <person name="De Buck J."/>
        </authorList>
    </citation>
    <scope>NUCLEOTIDE SEQUENCE [LARGE SCALE GENOMIC DNA]</scope>
    <source>
        <strain evidence="10 11">SNUC 5336</strain>
    </source>
</reference>
<keyword evidence="2 8" id="KW-1003">Cell membrane</keyword>
<dbReference type="RefSeq" id="WP_107640411.1">
    <property type="nucleotide sequence ID" value="NZ_PZHX01000022.1"/>
</dbReference>
<feature type="transmembrane region" description="Helical" evidence="8">
    <location>
        <begin position="333"/>
        <end position="356"/>
    </location>
</feature>
<evidence type="ECO:0000256" key="2">
    <source>
        <dbReference type="ARBA" id="ARBA00022475"/>
    </source>
</evidence>
<dbReference type="HAMAP" id="MF_01466">
    <property type="entry name" value="SecY2"/>
    <property type="match status" value="1"/>
</dbReference>
<gene>
    <name evidence="8" type="primary">secY2</name>
    <name evidence="10" type="ORF">BUZ51_09885</name>
</gene>
<keyword evidence="1 8" id="KW-0813">Transport</keyword>
<dbReference type="InterPro" id="IPR023201">
    <property type="entry name" value="SecY_dom_sf"/>
</dbReference>
<dbReference type="AlphaFoldDB" id="A0A974QMK3"/>
<name>A0A974QMK3_STAHO</name>
<feature type="transmembrane region" description="Helical" evidence="8">
    <location>
        <begin position="62"/>
        <end position="82"/>
    </location>
</feature>
<evidence type="ECO:0000256" key="7">
    <source>
        <dbReference type="ARBA" id="ARBA00023136"/>
    </source>
</evidence>
<feature type="transmembrane region" description="Helical" evidence="8">
    <location>
        <begin position="102"/>
        <end position="122"/>
    </location>
</feature>
<comment type="subunit">
    <text evidence="8">Component of the accessory SecA2/SecY2 protein translocase complex required to export cell wall proteins. May form heterotrimers with SecE and SecG subunits.</text>
</comment>
<protein>
    <recommendedName>
        <fullName evidence="8 9">Accessory Sec system protein translocase subunit SecY2</fullName>
    </recommendedName>
</protein>
<evidence type="ECO:0000313" key="10">
    <source>
        <dbReference type="EMBL" id="PTK29716.1"/>
    </source>
</evidence>
<evidence type="ECO:0000256" key="9">
    <source>
        <dbReference type="NCBIfam" id="TIGR02920"/>
    </source>
</evidence>
<comment type="subcellular location">
    <subcellularLocation>
        <location evidence="8">Cell membrane</location>
        <topology evidence="8">Multi-pass membrane protein</topology>
    </subcellularLocation>
</comment>
<feature type="transmembrane region" description="Helical" evidence="8">
    <location>
        <begin position="267"/>
        <end position="292"/>
    </location>
</feature>
<evidence type="ECO:0000256" key="6">
    <source>
        <dbReference type="ARBA" id="ARBA00023010"/>
    </source>
</evidence>
<dbReference type="GO" id="GO:0005886">
    <property type="term" value="C:plasma membrane"/>
    <property type="evidence" value="ECO:0007669"/>
    <property type="project" value="UniProtKB-SubCell"/>
</dbReference>
<proteinExistence type="inferred from homology"/>
<keyword evidence="7 8" id="KW-0472">Membrane</keyword>
<comment type="function">
    <text evidence="8">Part of the accessory SecA2/SecY2 system specifically required for export of possible cell wall proteins. The central subunit of a protein translocation channel.</text>
</comment>
<dbReference type="InterPro" id="IPR014269">
    <property type="entry name" value="SecY2"/>
</dbReference>
<evidence type="ECO:0000313" key="11">
    <source>
        <dbReference type="Proteomes" id="UP000241540"/>
    </source>
</evidence>
<evidence type="ECO:0000256" key="8">
    <source>
        <dbReference type="HAMAP-Rule" id="MF_01466"/>
    </source>
</evidence>
<evidence type="ECO:0000256" key="5">
    <source>
        <dbReference type="ARBA" id="ARBA00022989"/>
    </source>
</evidence>
<organism evidence="10 11">
    <name type="scientific">Staphylococcus hominis</name>
    <dbReference type="NCBI Taxonomy" id="1290"/>
    <lineage>
        <taxon>Bacteria</taxon>
        <taxon>Bacillati</taxon>
        <taxon>Bacillota</taxon>
        <taxon>Bacilli</taxon>
        <taxon>Bacillales</taxon>
        <taxon>Staphylococcaceae</taxon>
        <taxon>Staphylococcus</taxon>
    </lineage>
</organism>
<dbReference type="NCBIfam" id="TIGR02920">
    <property type="entry name" value="acc_sec_Y2"/>
    <property type="match status" value="1"/>
</dbReference>
<comment type="similarity">
    <text evidence="8">Belongs to the SecY/SEC61-alpha family. SecY2 subfamily.</text>
</comment>
<dbReference type="Gene3D" id="1.10.3370.10">
    <property type="entry name" value="SecY subunit domain"/>
    <property type="match status" value="1"/>
</dbReference>
<feature type="transmembrane region" description="Helical" evidence="8">
    <location>
        <begin position="12"/>
        <end position="32"/>
    </location>
</feature>
<dbReference type="Proteomes" id="UP000241540">
    <property type="component" value="Unassembled WGS sequence"/>
</dbReference>
<feature type="transmembrane region" description="Helical" evidence="8">
    <location>
        <begin position="128"/>
        <end position="147"/>
    </location>
</feature>
<feature type="transmembrane region" description="Helical" evidence="8">
    <location>
        <begin position="184"/>
        <end position="204"/>
    </location>
</feature>
<dbReference type="PIRSF" id="PIRSF004557">
    <property type="entry name" value="SecY"/>
    <property type="match status" value="1"/>
</dbReference>
<dbReference type="SUPFAM" id="SSF103491">
    <property type="entry name" value="Preprotein translocase SecY subunit"/>
    <property type="match status" value="1"/>
</dbReference>